<sequence length="437" mass="49682">MTEPQSPSSEEDRPANTMSERRNSSSDDDAFLKDLKDLFMEHCTRLWQADSFLESVSPHTLEAMSLLDALDDLETGAPPYFGPDLFTSLLHEMSSENRENWIHKEARAMLQVKIMQTKLDQELDKDLKAVGISDLMGPSVRLAKALVNYQTNLSMQKPGQLIGIGNPQAFLVTLTTLIGGHGGLPKESNLYFEYRTTFPIFITILRDATKLSTIPPIDFDEKGSERKDLSYEAGSDNTSQTSSTYNDRSVRDGRVQTSDKNSEGSCESSSSEARKPRNGRASKDSPDPLPKLRSKNACGYTIADGPWLYRFVYNGQSGNDTAYIEIKDEQSYITMINNFKGVISKDPSRKYRVKLIHSMDRIASKRWKEKEREDERAEQHFRETCRRELADAFGDAADEAFYEDNIGESYMEWLKKDIARQKQQQQQQQQQDVQGEK</sequence>
<dbReference type="AlphaFoldDB" id="A0A2J6PW27"/>
<evidence type="ECO:0000313" key="2">
    <source>
        <dbReference type="EMBL" id="PMD18240.1"/>
    </source>
</evidence>
<evidence type="ECO:0000256" key="1">
    <source>
        <dbReference type="SAM" id="MobiDB-lite"/>
    </source>
</evidence>
<proteinExistence type="predicted"/>
<feature type="compositionally biased region" description="Basic and acidic residues" evidence="1">
    <location>
        <begin position="10"/>
        <end position="28"/>
    </location>
</feature>
<name>A0A2J6PW27_9HELO</name>
<feature type="compositionally biased region" description="Polar residues" evidence="1">
    <location>
        <begin position="235"/>
        <end position="247"/>
    </location>
</feature>
<evidence type="ECO:0000313" key="3">
    <source>
        <dbReference type="Proteomes" id="UP000235672"/>
    </source>
</evidence>
<protein>
    <submittedName>
        <fullName evidence="2">Uncharacterized protein</fullName>
    </submittedName>
</protein>
<dbReference type="OrthoDB" id="3518308at2759"/>
<feature type="region of interest" description="Disordered" evidence="1">
    <location>
        <begin position="215"/>
        <end position="293"/>
    </location>
</feature>
<feature type="compositionally biased region" description="Basic and acidic residues" evidence="1">
    <location>
        <begin position="219"/>
        <end position="230"/>
    </location>
</feature>
<organism evidence="2 3">
    <name type="scientific">Hyaloscypha hepaticicola</name>
    <dbReference type="NCBI Taxonomy" id="2082293"/>
    <lineage>
        <taxon>Eukaryota</taxon>
        <taxon>Fungi</taxon>
        <taxon>Dikarya</taxon>
        <taxon>Ascomycota</taxon>
        <taxon>Pezizomycotina</taxon>
        <taxon>Leotiomycetes</taxon>
        <taxon>Helotiales</taxon>
        <taxon>Hyaloscyphaceae</taxon>
        <taxon>Hyaloscypha</taxon>
    </lineage>
</organism>
<gene>
    <name evidence="2" type="ORF">NA56DRAFT_247455</name>
</gene>
<feature type="region of interest" description="Disordered" evidence="1">
    <location>
        <begin position="1"/>
        <end position="28"/>
    </location>
</feature>
<reference evidence="2 3" key="1">
    <citation type="submission" date="2016-05" db="EMBL/GenBank/DDBJ databases">
        <title>A degradative enzymes factory behind the ericoid mycorrhizal symbiosis.</title>
        <authorList>
            <consortium name="DOE Joint Genome Institute"/>
            <person name="Martino E."/>
            <person name="Morin E."/>
            <person name="Grelet G."/>
            <person name="Kuo A."/>
            <person name="Kohler A."/>
            <person name="Daghino S."/>
            <person name="Barry K."/>
            <person name="Choi C."/>
            <person name="Cichocki N."/>
            <person name="Clum A."/>
            <person name="Copeland A."/>
            <person name="Hainaut M."/>
            <person name="Haridas S."/>
            <person name="Labutti K."/>
            <person name="Lindquist E."/>
            <person name="Lipzen A."/>
            <person name="Khouja H.-R."/>
            <person name="Murat C."/>
            <person name="Ohm R."/>
            <person name="Olson A."/>
            <person name="Spatafora J."/>
            <person name="Veneault-Fourrey C."/>
            <person name="Henrissat B."/>
            <person name="Grigoriev I."/>
            <person name="Martin F."/>
            <person name="Perotto S."/>
        </authorList>
    </citation>
    <scope>NUCLEOTIDE SEQUENCE [LARGE SCALE GENOMIC DNA]</scope>
    <source>
        <strain evidence="2 3">UAMH 7357</strain>
    </source>
</reference>
<keyword evidence="3" id="KW-1185">Reference proteome</keyword>
<accession>A0A2J6PW27</accession>
<dbReference type="Proteomes" id="UP000235672">
    <property type="component" value="Unassembled WGS sequence"/>
</dbReference>
<dbReference type="EMBL" id="KZ613495">
    <property type="protein sequence ID" value="PMD18240.1"/>
    <property type="molecule type" value="Genomic_DNA"/>
</dbReference>